<dbReference type="InterPro" id="IPR027828">
    <property type="entry name" value="DUF4465"/>
</dbReference>
<comment type="caution">
    <text evidence="2">The sequence shown here is derived from an EMBL/GenBank/DDBJ whole genome shotgun (WGS) entry which is preliminary data.</text>
</comment>
<organism evidence="2 3">
    <name type="scientific">Prevotella brunnea</name>
    <dbReference type="NCBI Taxonomy" id="2508867"/>
    <lineage>
        <taxon>Bacteria</taxon>
        <taxon>Pseudomonadati</taxon>
        <taxon>Bacteroidota</taxon>
        <taxon>Bacteroidia</taxon>
        <taxon>Bacteroidales</taxon>
        <taxon>Prevotellaceae</taxon>
        <taxon>Prevotella</taxon>
    </lineage>
</organism>
<dbReference type="Gene3D" id="2.60.120.1350">
    <property type="entry name" value="Protein of unknown function DUF4465"/>
    <property type="match status" value="1"/>
</dbReference>
<feature type="chain" id="PRO_5022866148" evidence="1">
    <location>
        <begin position="22"/>
        <end position="308"/>
    </location>
</feature>
<evidence type="ECO:0000313" key="2">
    <source>
        <dbReference type="EMBL" id="TXJ61530.1"/>
    </source>
</evidence>
<accession>A0A5C8GHS8</accession>
<dbReference type="EMBL" id="SDIK01000054">
    <property type="protein sequence ID" value="TXJ61530.1"/>
    <property type="molecule type" value="Genomic_DNA"/>
</dbReference>
<dbReference type="AlphaFoldDB" id="A0A5C8GHS8"/>
<feature type="signal peptide" evidence="1">
    <location>
        <begin position="1"/>
        <end position="21"/>
    </location>
</feature>
<proteinExistence type="predicted"/>
<sequence>MKKIFYSMVAAMAVFSMPVMAQNDLTEVAKGFENLDGITLNADGYYLGEKKGKGVTNPFLKDLTTYDCKYYEGPLLFQLDYTLDSKNNIESFTGIAISKRTDNSAKYPYNYYNNVKGGGYNSETFGIINGNNTFIELAKDTKIKGLYVNNSAYTLEKMLNGDSYTPALNKDGDYFKLVIEGFAYGETEDDDDTKLAQKEVTMAEFKDGSLQYIKDWTWVDLADFMDKNIDYVIFSFNGSASETPPCACIDNITLLVSPTQGIEGVVSKDSNAMEVARYNANGVRLNAPQHGLNIVKMSDGTTRKEMIK</sequence>
<reference evidence="3" key="1">
    <citation type="submission" date="2019-05" db="EMBL/GenBank/DDBJ databases">
        <title>Prevotella brunnea sp. nov., isolated from a wound of a patient.</title>
        <authorList>
            <person name="Buhl M."/>
        </authorList>
    </citation>
    <scope>NUCLEOTIDE SEQUENCE [LARGE SCALE GENOMIC DNA]</scope>
    <source>
        <strain evidence="3">A2672</strain>
    </source>
</reference>
<dbReference type="RefSeq" id="WP_130828646.1">
    <property type="nucleotide sequence ID" value="NZ_SDIK01000054.1"/>
</dbReference>
<protein>
    <submittedName>
        <fullName evidence="2">DUF4465 domain-containing protein</fullName>
    </submittedName>
</protein>
<keyword evidence="1" id="KW-0732">Signal</keyword>
<gene>
    <name evidence="2" type="ORF">ETF27_07175</name>
</gene>
<keyword evidence="3" id="KW-1185">Reference proteome</keyword>
<evidence type="ECO:0000313" key="3">
    <source>
        <dbReference type="Proteomes" id="UP000321612"/>
    </source>
</evidence>
<evidence type="ECO:0000256" key="1">
    <source>
        <dbReference type="SAM" id="SignalP"/>
    </source>
</evidence>
<dbReference type="Proteomes" id="UP000321612">
    <property type="component" value="Unassembled WGS sequence"/>
</dbReference>
<dbReference type="OrthoDB" id="1042999at2"/>
<dbReference type="Pfam" id="PF14717">
    <property type="entry name" value="DUF4465"/>
    <property type="match status" value="1"/>
</dbReference>
<name>A0A5C8GHS8_9BACT</name>